<dbReference type="PANTHER" id="PTHR47992">
    <property type="entry name" value="PROTEIN PHOSPHATASE"/>
    <property type="match status" value="1"/>
</dbReference>
<organism evidence="14 15">
    <name type="scientific">Dendrobium catenatum</name>
    <dbReference type="NCBI Taxonomy" id="906689"/>
    <lineage>
        <taxon>Eukaryota</taxon>
        <taxon>Viridiplantae</taxon>
        <taxon>Streptophyta</taxon>
        <taxon>Embryophyta</taxon>
        <taxon>Tracheophyta</taxon>
        <taxon>Spermatophyta</taxon>
        <taxon>Magnoliopsida</taxon>
        <taxon>Liliopsida</taxon>
        <taxon>Asparagales</taxon>
        <taxon>Orchidaceae</taxon>
        <taxon>Epidendroideae</taxon>
        <taxon>Malaxideae</taxon>
        <taxon>Dendrobiinae</taxon>
        <taxon>Dendrobium</taxon>
    </lineage>
</organism>
<dbReference type="GO" id="GO:0046872">
    <property type="term" value="F:metal ion binding"/>
    <property type="evidence" value="ECO:0007669"/>
    <property type="project" value="UniProtKB-KW"/>
</dbReference>
<dbReference type="Gene3D" id="3.60.40.10">
    <property type="entry name" value="PPM-type phosphatase domain"/>
    <property type="match status" value="1"/>
</dbReference>
<evidence type="ECO:0000256" key="5">
    <source>
        <dbReference type="ARBA" id="ARBA00022723"/>
    </source>
</evidence>
<evidence type="ECO:0000256" key="7">
    <source>
        <dbReference type="ARBA" id="ARBA00022842"/>
    </source>
</evidence>
<evidence type="ECO:0000259" key="13">
    <source>
        <dbReference type="PROSITE" id="PS51746"/>
    </source>
</evidence>
<protein>
    <recommendedName>
        <fullName evidence="4">protein-serine/threonine phosphatase</fullName>
        <ecNumber evidence="4">3.1.3.16</ecNumber>
    </recommendedName>
</protein>
<dbReference type="AlphaFoldDB" id="A0A2I0VB85"/>
<keyword evidence="15" id="KW-1185">Reference proteome</keyword>
<dbReference type="PROSITE" id="PS01032">
    <property type="entry name" value="PPM_1"/>
    <property type="match status" value="1"/>
</dbReference>
<dbReference type="CDD" id="cd00143">
    <property type="entry name" value="PP2Cc"/>
    <property type="match status" value="1"/>
</dbReference>
<keyword evidence="5" id="KW-0479">Metal-binding</keyword>
<keyword evidence="6 12" id="KW-0378">Hydrolase</keyword>
<evidence type="ECO:0000256" key="11">
    <source>
        <dbReference type="ARBA" id="ARBA00048336"/>
    </source>
</evidence>
<proteinExistence type="inferred from homology"/>
<dbReference type="EC" id="3.1.3.16" evidence="4"/>
<dbReference type="GO" id="GO:0004722">
    <property type="term" value="F:protein serine/threonine phosphatase activity"/>
    <property type="evidence" value="ECO:0007669"/>
    <property type="project" value="UniProtKB-EC"/>
</dbReference>
<keyword evidence="8 12" id="KW-0904">Protein phosphatase</keyword>
<dbReference type="FunFam" id="3.60.40.10:FF:000079">
    <property type="entry name" value="Probable protein phosphatase 2C 74"/>
    <property type="match status" value="1"/>
</dbReference>
<comment type="catalytic activity">
    <reaction evidence="10">
        <text>O-phospho-L-seryl-[protein] + H2O = L-seryl-[protein] + phosphate</text>
        <dbReference type="Rhea" id="RHEA:20629"/>
        <dbReference type="Rhea" id="RHEA-COMP:9863"/>
        <dbReference type="Rhea" id="RHEA-COMP:11604"/>
        <dbReference type="ChEBI" id="CHEBI:15377"/>
        <dbReference type="ChEBI" id="CHEBI:29999"/>
        <dbReference type="ChEBI" id="CHEBI:43474"/>
        <dbReference type="ChEBI" id="CHEBI:83421"/>
        <dbReference type="EC" id="3.1.3.16"/>
    </reaction>
</comment>
<comment type="similarity">
    <text evidence="3 12">Belongs to the PP2C family.</text>
</comment>
<reference evidence="14 15" key="1">
    <citation type="journal article" date="2016" name="Sci. Rep.">
        <title>The Dendrobium catenatum Lindl. genome sequence provides insights into polysaccharide synthase, floral development and adaptive evolution.</title>
        <authorList>
            <person name="Zhang G.Q."/>
            <person name="Xu Q."/>
            <person name="Bian C."/>
            <person name="Tsai W.C."/>
            <person name="Yeh C.M."/>
            <person name="Liu K.W."/>
            <person name="Yoshida K."/>
            <person name="Zhang L.S."/>
            <person name="Chang S.B."/>
            <person name="Chen F."/>
            <person name="Shi Y."/>
            <person name="Su Y.Y."/>
            <person name="Zhang Y.Q."/>
            <person name="Chen L.J."/>
            <person name="Yin Y."/>
            <person name="Lin M."/>
            <person name="Huang H."/>
            <person name="Deng H."/>
            <person name="Wang Z.W."/>
            <person name="Zhu S.L."/>
            <person name="Zhao X."/>
            <person name="Deng C."/>
            <person name="Niu S.C."/>
            <person name="Huang J."/>
            <person name="Wang M."/>
            <person name="Liu G.H."/>
            <person name="Yang H.J."/>
            <person name="Xiao X.J."/>
            <person name="Hsiao Y.Y."/>
            <person name="Wu W.L."/>
            <person name="Chen Y.Y."/>
            <person name="Mitsuda N."/>
            <person name="Ohme-Takagi M."/>
            <person name="Luo Y.B."/>
            <person name="Van de Peer Y."/>
            <person name="Liu Z.J."/>
        </authorList>
    </citation>
    <scope>NUCLEOTIDE SEQUENCE [LARGE SCALE GENOMIC DNA]</scope>
    <source>
        <tissue evidence="14">The whole plant</tissue>
    </source>
</reference>
<dbReference type="InterPro" id="IPR001932">
    <property type="entry name" value="PPM-type_phosphatase-like_dom"/>
</dbReference>
<evidence type="ECO:0000313" key="14">
    <source>
        <dbReference type="EMBL" id="PKU60669.1"/>
    </source>
</evidence>
<dbReference type="Proteomes" id="UP000233837">
    <property type="component" value="Unassembled WGS sequence"/>
</dbReference>
<reference evidence="14 15" key="2">
    <citation type="journal article" date="2017" name="Nature">
        <title>The Apostasia genome and the evolution of orchids.</title>
        <authorList>
            <person name="Zhang G.Q."/>
            <person name="Liu K.W."/>
            <person name="Li Z."/>
            <person name="Lohaus R."/>
            <person name="Hsiao Y.Y."/>
            <person name="Niu S.C."/>
            <person name="Wang J.Y."/>
            <person name="Lin Y.C."/>
            <person name="Xu Q."/>
            <person name="Chen L.J."/>
            <person name="Yoshida K."/>
            <person name="Fujiwara S."/>
            <person name="Wang Z.W."/>
            <person name="Zhang Y.Q."/>
            <person name="Mitsuda N."/>
            <person name="Wang M."/>
            <person name="Liu G.H."/>
            <person name="Pecoraro L."/>
            <person name="Huang H.X."/>
            <person name="Xiao X.J."/>
            <person name="Lin M."/>
            <person name="Wu X.Y."/>
            <person name="Wu W.L."/>
            <person name="Chen Y.Y."/>
            <person name="Chang S.B."/>
            <person name="Sakamoto S."/>
            <person name="Ohme-Takagi M."/>
            <person name="Yagi M."/>
            <person name="Zeng S.J."/>
            <person name="Shen C.Y."/>
            <person name="Yeh C.M."/>
            <person name="Luo Y.B."/>
            <person name="Tsai W.C."/>
            <person name="Van de Peer Y."/>
            <person name="Liu Z.J."/>
        </authorList>
    </citation>
    <scope>NUCLEOTIDE SEQUENCE [LARGE SCALE GENOMIC DNA]</scope>
    <source>
        <tissue evidence="14">The whole plant</tissue>
    </source>
</reference>
<feature type="domain" description="PPM-type phosphatase" evidence="13">
    <location>
        <begin position="181"/>
        <end position="430"/>
    </location>
</feature>
<dbReference type="SMART" id="SM00332">
    <property type="entry name" value="PP2Cc"/>
    <property type="match status" value="1"/>
</dbReference>
<evidence type="ECO:0000256" key="1">
    <source>
        <dbReference type="ARBA" id="ARBA00001936"/>
    </source>
</evidence>
<evidence type="ECO:0000256" key="10">
    <source>
        <dbReference type="ARBA" id="ARBA00047761"/>
    </source>
</evidence>
<evidence type="ECO:0000256" key="6">
    <source>
        <dbReference type="ARBA" id="ARBA00022801"/>
    </source>
</evidence>
<dbReference type="EMBL" id="KZ503900">
    <property type="protein sequence ID" value="PKU60669.1"/>
    <property type="molecule type" value="Genomic_DNA"/>
</dbReference>
<dbReference type="PROSITE" id="PS51746">
    <property type="entry name" value="PPM_2"/>
    <property type="match status" value="1"/>
</dbReference>
<name>A0A2I0VB85_9ASPA</name>
<keyword evidence="7" id="KW-0460">Magnesium</keyword>
<dbReference type="InterPro" id="IPR036457">
    <property type="entry name" value="PPM-type-like_dom_sf"/>
</dbReference>
<accession>A0A2I0VB85</accession>
<evidence type="ECO:0000256" key="4">
    <source>
        <dbReference type="ARBA" id="ARBA00013081"/>
    </source>
</evidence>
<keyword evidence="9" id="KW-0464">Manganese</keyword>
<comment type="cofactor">
    <cofactor evidence="2">
        <name>Mg(2+)</name>
        <dbReference type="ChEBI" id="CHEBI:18420"/>
    </cofactor>
</comment>
<sequence length="437" mass="48437">MQATFTLEQINIKRTSRRKVEEEEDLMMVEQLECLWTLIYNFIHLFPVLRKAYLMAALCSNTSPPPPSSLSWKRLAESPVLVSKKARDGSRGLRKEECETGSFQSVSVEVVAEKAERFGGEKLKGGECLFGAVAPVVKKLRKRPTKIVIPPSGDDGSLGIGEAFFRKDEDVGREMEFEGSGYCLASRRGTRHMMEDGYGVMTNIHGDSKQAFFGVFDGHGGRAAVDFVSEKLGNNIITAVEEAKERDEEGRLESAIKAGYLITDSEFLSKGVSSGACAATVLFKDGELHVSNVGDCRVVMSRKGIADALTTDHRPGREDERIRIENLGGYVNCHNGVWRVQDSLAISRAIGDVNLKEWIISEPETRRLSLTQDCEFLIMASDGLWDKVSNQEAVDVVMKKKNSMQSCKDLVEISCNRGNRDDITVMVVDLRTFCTIG</sequence>
<dbReference type="OrthoDB" id="10264738at2759"/>
<evidence type="ECO:0000256" key="12">
    <source>
        <dbReference type="RuleBase" id="RU003465"/>
    </source>
</evidence>
<evidence type="ECO:0000256" key="3">
    <source>
        <dbReference type="ARBA" id="ARBA00006702"/>
    </source>
</evidence>
<evidence type="ECO:0000256" key="9">
    <source>
        <dbReference type="ARBA" id="ARBA00023211"/>
    </source>
</evidence>
<comment type="catalytic activity">
    <reaction evidence="11">
        <text>O-phospho-L-threonyl-[protein] + H2O = L-threonyl-[protein] + phosphate</text>
        <dbReference type="Rhea" id="RHEA:47004"/>
        <dbReference type="Rhea" id="RHEA-COMP:11060"/>
        <dbReference type="Rhea" id="RHEA-COMP:11605"/>
        <dbReference type="ChEBI" id="CHEBI:15377"/>
        <dbReference type="ChEBI" id="CHEBI:30013"/>
        <dbReference type="ChEBI" id="CHEBI:43474"/>
        <dbReference type="ChEBI" id="CHEBI:61977"/>
        <dbReference type="EC" id="3.1.3.16"/>
    </reaction>
</comment>
<gene>
    <name evidence="14" type="ORF">MA16_Dca020442</name>
</gene>
<dbReference type="InterPro" id="IPR015655">
    <property type="entry name" value="PP2C"/>
</dbReference>
<dbReference type="InterPro" id="IPR000222">
    <property type="entry name" value="PP2C_BS"/>
</dbReference>
<evidence type="ECO:0000256" key="8">
    <source>
        <dbReference type="ARBA" id="ARBA00022912"/>
    </source>
</evidence>
<dbReference type="Pfam" id="PF00481">
    <property type="entry name" value="PP2C"/>
    <property type="match status" value="1"/>
</dbReference>
<evidence type="ECO:0000313" key="15">
    <source>
        <dbReference type="Proteomes" id="UP000233837"/>
    </source>
</evidence>
<dbReference type="SUPFAM" id="SSF81606">
    <property type="entry name" value="PP2C-like"/>
    <property type="match status" value="1"/>
</dbReference>
<evidence type="ECO:0000256" key="2">
    <source>
        <dbReference type="ARBA" id="ARBA00001946"/>
    </source>
</evidence>
<comment type="cofactor">
    <cofactor evidence="1">
        <name>Mn(2+)</name>
        <dbReference type="ChEBI" id="CHEBI:29035"/>
    </cofactor>
</comment>